<name>A0A1I2GRD8_9BURK</name>
<proteinExistence type="predicted"/>
<evidence type="ECO:0000313" key="2">
    <source>
        <dbReference type="Proteomes" id="UP000199119"/>
    </source>
</evidence>
<gene>
    <name evidence="1" type="ORF">SAMN04489711_11617</name>
</gene>
<keyword evidence="2" id="KW-1185">Reference proteome</keyword>
<organism evidence="1 2">
    <name type="scientific">Paracidovorax wautersii</name>
    <dbReference type="NCBI Taxonomy" id="1177982"/>
    <lineage>
        <taxon>Bacteria</taxon>
        <taxon>Pseudomonadati</taxon>
        <taxon>Pseudomonadota</taxon>
        <taxon>Betaproteobacteria</taxon>
        <taxon>Burkholderiales</taxon>
        <taxon>Comamonadaceae</taxon>
        <taxon>Paracidovorax</taxon>
    </lineage>
</organism>
<reference evidence="2" key="1">
    <citation type="submission" date="2016-10" db="EMBL/GenBank/DDBJ databases">
        <authorList>
            <person name="Varghese N."/>
            <person name="Submissions S."/>
        </authorList>
    </citation>
    <scope>NUCLEOTIDE SEQUENCE [LARGE SCALE GENOMIC DNA]</scope>
    <source>
        <strain evidence="2">DSM 27981</strain>
    </source>
</reference>
<dbReference type="InterPro" id="IPR016195">
    <property type="entry name" value="Pol/histidinol_Pase-like"/>
</dbReference>
<evidence type="ECO:0000313" key="1">
    <source>
        <dbReference type="EMBL" id="SFF19226.1"/>
    </source>
</evidence>
<dbReference type="AlphaFoldDB" id="A0A1I2GRD8"/>
<dbReference type="Gene3D" id="3.20.20.140">
    <property type="entry name" value="Metal-dependent hydrolases"/>
    <property type="match status" value="1"/>
</dbReference>
<sequence>MHAIASVRAMQGLSRKKPYTNDMTSPANTLPPSLRRARLPLAVALALPVLLLAACGGSGDGNGSTAAAEQQGRWTTGDLHTHTVQSDDSRTTQTLDFLLGKAFTSYGLDWMAVTNHLRSSKYDNAANLLPAPKAFAYGMESYEMPRIKALQDAGNYKGKLIYSAFEWDMPTHDHVGVGIFEGATGSWKTSANAAKEFQYLFTTASESLFDPADVARWKTQYPQRYNQTGDDAVKAIAWLKEKYPDNSYALINHPSRNPNKYTIADFRQMNDLAPKIVFAIEGMVGNQLEPDRGGYTSAYIDANKPNRTYGGTDYIVAQLGGVWDSLLGEGRRIWNIADSDSHFEIDSNNNSSGYYPGEYAKTYVWQSAKNEGNIGGLVDSLRSGRTFGVFGDLVNALDFNVSALSGKAVMGQEIQAMPGESVTVRIRFKSPPINNYQRPVSSGNLGNMTPKVDHIDLIAGDVGPRAQPGTPAYQQATNPSTRVVRRFTAADWKQDAEGYYVMELPITIVKNQYFRLRGTNVGENVAGLTANGEPLSDKAVTTSDDAKRHDQINDRNYGNLWFYSNPIFVSVR</sequence>
<accession>A0A1I2GRD8</accession>
<evidence type="ECO:0008006" key="3">
    <source>
        <dbReference type="Google" id="ProtNLM"/>
    </source>
</evidence>
<dbReference type="EMBL" id="FONX01000016">
    <property type="protein sequence ID" value="SFF19226.1"/>
    <property type="molecule type" value="Genomic_DNA"/>
</dbReference>
<dbReference type="STRING" id="1177982.SAMN04489711_11617"/>
<dbReference type="SUPFAM" id="SSF89550">
    <property type="entry name" value="PHP domain-like"/>
    <property type="match status" value="1"/>
</dbReference>
<protein>
    <recommendedName>
        <fullName evidence="3">S-layer protein</fullName>
    </recommendedName>
</protein>
<dbReference type="Proteomes" id="UP000199119">
    <property type="component" value="Unassembled WGS sequence"/>
</dbReference>